<accession>A0A1Z4LX63</accession>
<feature type="transmembrane region" description="Helical" evidence="7">
    <location>
        <begin position="117"/>
        <end position="141"/>
    </location>
</feature>
<dbReference type="NCBIfam" id="TIGR03716">
    <property type="entry name" value="R_switched_YkoY"/>
    <property type="match status" value="1"/>
</dbReference>
<gene>
    <name evidence="8" type="ORF">NIES267_51790</name>
</gene>
<evidence type="ECO:0000256" key="4">
    <source>
        <dbReference type="ARBA" id="ARBA00022989"/>
    </source>
</evidence>
<dbReference type="Proteomes" id="UP000218418">
    <property type="component" value="Chromosome"/>
</dbReference>
<evidence type="ECO:0000256" key="1">
    <source>
        <dbReference type="ARBA" id="ARBA00004141"/>
    </source>
</evidence>
<evidence type="ECO:0000256" key="2">
    <source>
        <dbReference type="ARBA" id="ARBA00007511"/>
    </source>
</evidence>
<evidence type="ECO:0000313" key="8">
    <source>
        <dbReference type="EMBL" id="BAY85678.1"/>
    </source>
</evidence>
<keyword evidence="5 7" id="KW-0472">Membrane</keyword>
<feature type="transmembrane region" description="Helical" evidence="7">
    <location>
        <begin position="20"/>
        <end position="43"/>
    </location>
</feature>
<dbReference type="EMBL" id="AP018227">
    <property type="protein sequence ID" value="BAY85678.1"/>
    <property type="molecule type" value="Genomic_DNA"/>
</dbReference>
<evidence type="ECO:0000256" key="5">
    <source>
        <dbReference type="ARBA" id="ARBA00023136"/>
    </source>
</evidence>
<proteinExistence type="inferred from homology"/>
<sequence length="272" mass="30194">MLERIFDYLQYNLSIEAGIVLLILIFLEAILSADNAIALAAIAQGLEDKNLERQALNIGLVVAYVLRITLLLTATWVQQYWQFELIGAAYLLWLVFQHFTSPEEEEGSEHTARYASLWQVIPVIAFTDLAFSLDSVTTAIAVSDTKWLVITGTTIGIITLRFMAGLFIRWLDEYVYLEDAGYITVAFVGLRLLLRVINEALVPPQWLIITAIAIVLAWGFSKRTDSEITEEEPANTGVGSEKSGIDSEDLEINKEVSTSSTPSTPSPETTNS</sequence>
<keyword evidence="9" id="KW-1185">Reference proteome</keyword>
<organism evidence="8 9">
    <name type="scientific">Calothrix parasitica NIES-267</name>
    <dbReference type="NCBI Taxonomy" id="1973488"/>
    <lineage>
        <taxon>Bacteria</taxon>
        <taxon>Bacillati</taxon>
        <taxon>Cyanobacteriota</taxon>
        <taxon>Cyanophyceae</taxon>
        <taxon>Nostocales</taxon>
        <taxon>Calotrichaceae</taxon>
        <taxon>Calothrix</taxon>
    </lineage>
</organism>
<evidence type="ECO:0000256" key="7">
    <source>
        <dbReference type="SAM" id="Phobius"/>
    </source>
</evidence>
<dbReference type="PANTHER" id="PTHR30238">
    <property type="entry name" value="MEMBRANE BOUND PREDICTED REDOX MODULATOR"/>
    <property type="match status" value="1"/>
</dbReference>
<dbReference type="AlphaFoldDB" id="A0A1Z4LX63"/>
<evidence type="ECO:0000256" key="3">
    <source>
        <dbReference type="ARBA" id="ARBA00022692"/>
    </source>
</evidence>
<dbReference type="PANTHER" id="PTHR30238:SF4">
    <property type="entry name" value="SLL1022 PROTEIN"/>
    <property type="match status" value="1"/>
</dbReference>
<feature type="transmembrane region" description="Helical" evidence="7">
    <location>
        <begin position="203"/>
        <end position="220"/>
    </location>
</feature>
<reference evidence="8 9" key="1">
    <citation type="submission" date="2017-06" db="EMBL/GenBank/DDBJ databases">
        <title>Genome sequencing of cyanobaciteial culture collection at National Institute for Environmental Studies (NIES).</title>
        <authorList>
            <person name="Hirose Y."/>
            <person name="Shimura Y."/>
            <person name="Fujisawa T."/>
            <person name="Nakamura Y."/>
            <person name="Kawachi M."/>
        </authorList>
    </citation>
    <scope>NUCLEOTIDE SEQUENCE [LARGE SCALE GENOMIC DNA]</scope>
    <source>
        <strain evidence="8 9">NIES-267</strain>
    </source>
</reference>
<comment type="subcellular location">
    <subcellularLocation>
        <location evidence="1">Membrane</location>
        <topology evidence="1">Multi-pass membrane protein</topology>
    </subcellularLocation>
</comment>
<feature type="compositionally biased region" description="Low complexity" evidence="6">
    <location>
        <begin position="257"/>
        <end position="272"/>
    </location>
</feature>
<feature type="transmembrane region" description="Helical" evidence="7">
    <location>
        <begin position="147"/>
        <end position="168"/>
    </location>
</feature>
<dbReference type="Pfam" id="PF03741">
    <property type="entry name" value="TerC"/>
    <property type="match status" value="1"/>
</dbReference>
<evidence type="ECO:0000313" key="9">
    <source>
        <dbReference type="Proteomes" id="UP000218418"/>
    </source>
</evidence>
<dbReference type="OrthoDB" id="510141at2"/>
<dbReference type="GO" id="GO:0016020">
    <property type="term" value="C:membrane"/>
    <property type="evidence" value="ECO:0007669"/>
    <property type="project" value="UniProtKB-SubCell"/>
</dbReference>
<comment type="similarity">
    <text evidence="2">Belongs to the TerC family.</text>
</comment>
<keyword evidence="3 7" id="KW-0812">Transmembrane</keyword>
<evidence type="ECO:0000256" key="6">
    <source>
        <dbReference type="SAM" id="MobiDB-lite"/>
    </source>
</evidence>
<feature type="region of interest" description="Disordered" evidence="6">
    <location>
        <begin position="227"/>
        <end position="272"/>
    </location>
</feature>
<dbReference type="InterPro" id="IPR005496">
    <property type="entry name" value="Integral_membrane_TerC"/>
</dbReference>
<name>A0A1Z4LX63_9CYAN</name>
<protein>
    <submittedName>
        <fullName evidence="8">Integral membrane protein TerC</fullName>
    </submittedName>
</protein>
<feature type="transmembrane region" description="Helical" evidence="7">
    <location>
        <begin position="55"/>
        <end position="74"/>
    </location>
</feature>
<keyword evidence="4 7" id="KW-1133">Transmembrane helix</keyword>
<dbReference type="InterPro" id="IPR022493">
    <property type="entry name" value="CHP03716_TM_YkoY"/>
</dbReference>